<sequence length="67" mass="7617">MMTIAKYVGFLLLAFFLYTNLYTGVTFSLPVFLGIFALLVFWRVTAKVFGAVGKVALFFVALIFFQY</sequence>
<comment type="caution">
    <text evidence="2">The sequence shown here is derived from an EMBL/GenBank/DDBJ whole genome shotgun (WGS) entry which is preliminary data.</text>
</comment>
<keyword evidence="1" id="KW-0472">Membrane</keyword>
<name>R3HYI7_ENTFL</name>
<keyword evidence="1" id="KW-1133">Transmembrane helix</keyword>
<dbReference type="EMBL" id="ASDZ01000030">
    <property type="protein sequence ID" value="EOK10667.1"/>
    <property type="molecule type" value="Genomic_DNA"/>
</dbReference>
<feature type="transmembrane region" description="Helical" evidence="1">
    <location>
        <begin position="12"/>
        <end position="42"/>
    </location>
</feature>
<evidence type="ECO:0000313" key="3">
    <source>
        <dbReference type="Proteomes" id="UP000013638"/>
    </source>
</evidence>
<dbReference type="PATRIC" id="fig|1169311.3.peg.2430"/>
<dbReference type="Proteomes" id="UP000013638">
    <property type="component" value="Unassembled WGS sequence"/>
</dbReference>
<dbReference type="RefSeq" id="WP_010829018.1">
    <property type="nucleotide sequence ID" value="NZ_KB944866.1"/>
</dbReference>
<dbReference type="AlphaFoldDB" id="R3HYI7"/>
<evidence type="ECO:0000313" key="2">
    <source>
        <dbReference type="EMBL" id="EOK10667.1"/>
    </source>
</evidence>
<proteinExistence type="predicted"/>
<accession>R3HYI7</accession>
<gene>
    <name evidence="2" type="ORF">WOU_02467</name>
</gene>
<keyword evidence="1" id="KW-0812">Transmembrane</keyword>
<evidence type="ECO:0000256" key="1">
    <source>
        <dbReference type="SAM" id="Phobius"/>
    </source>
</evidence>
<dbReference type="HOGENOM" id="CLU_2805785_0_0_9"/>
<organism evidence="2 3">
    <name type="scientific">Enterococcus faecalis ATCC 6055</name>
    <dbReference type="NCBI Taxonomy" id="1169311"/>
    <lineage>
        <taxon>Bacteria</taxon>
        <taxon>Bacillati</taxon>
        <taxon>Bacillota</taxon>
        <taxon>Bacilli</taxon>
        <taxon>Lactobacillales</taxon>
        <taxon>Enterococcaceae</taxon>
        <taxon>Enterococcus</taxon>
    </lineage>
</organism>
<feature type="transmembrane region" description="Helical" evidence="1">
    <location>
        <begin position="48"/>
        <end position="65"/>
    </location>
</feature>
<reference evidence="2 3" key="1">
    <citation type="submission" date="2013-02" db="EMBL/GenBank/DDBJ databases">
        <title>The Genome Sequence of Enterococcus faecalis ATCC_6055.</title>
        <authorList>
            <consortium name="The Broad Institute Genome Sequencing Platform"/>
            <consortium name="The Broad Institute Genome Sequencing Center for Infectious Disease"/>
            <person name="Earl A.M."/>
            <person name="Gilmore M.S."/>
            <person name="Lebreton F."/>
            <person name="Walker B."/>
            <person name="Young S.K."/>
            <person name="Zeng Q."/>
            <person name="Gargeya S."/>
            <person name="Fitzgerald M."/>
            <person name="Haas B."/>
            <person name="Abouelleil A."/>
            <person name="Alvarado L."/>
            <person name="Arachchi H.M."/>
            <person name="Berlin A.M."/>
            <person name="Chapman S.B."/>
            <person name="Dewar J."/>
            <person name="Goldberg J."/>
            <person name="Griggs A."/>
            <person name="Gujja S."/>
            <person name="Hansen M."/>
            <person name="Howarth C."/>
            <person name="Imamovic A."/>
            <person name="Larimer J."/>
            <person name="McCowan C."/>
            <person name="Murphy C."/>
            <person name="Neiman D."/>
            <person name="Pearson M."/>
            <person name="Priest M."/>
            <person name="Roberts A."/>
            <person name="Saif S."/>
            <person name="Shea T."/>
            <person name="Sisk P."/>
            <person name="Sykes S."/>
            <person name="Wortman J."/>
            <person name="Nusbaum C."/>
            <person name="Birren B."/>
        </authorList>
    </citation>
    <scope>NUCLEOTIDE SEQUENCE [LARGE SCALE GENOMIC DNA]</scope>
    <source>
        <strain evidence="2 3">ATCC 6055</strain>
    </source>
</reference>
<protein>
    <submittedName>
        <fullName evidence="2">Uncharacterized protein</fullName>
    </submittedName>
</protein>